<feature type="repeat" description="ANK" evidence="3">
    <location>
        <begin position="67"/>
        <end position="99"/>
    </location>
</feature>
<evidence type="ECO:0000256" key="3">
    <source>
        <dbReference type="PROSITE-ProRule" id="PRU00023"/>
    </source>
</evidence>
<dbReference type="PANTHER" id="PTHR24123:SF74">
    <property type="entry name" value="ANKYRIN 3"/>
    <property type="match status" value="1"/>
</dbReference>
<evidence type="ECO:0000313" key="5">
    <source>
        <dbReference type="EMBL" id="MEQ2273430.1"/>
    </source>
</evidence>
<dbReference type="Proteomes" id="UP001444071">
    <property type="component" value="Unassembled WGS sequence"/>
</dbReference>
<dbReference type="SMART" id="SM00248">
    <property type="entry name" value="ANK"/>
    <property type="match status" value="4"/>
</dbReference>
<protein>
    <submittedName>
        <fullName evidence="5">Uncharacterized protein</fullName>
    </submittedName>
</protein>
<keyword evidence="1" id="KW-0677">Repeat</keyword>
<feature type="non-terminal residue" evidence="5">
    <location>
        <position position="1"/>
    </location>
</feature>
<keyword evidence="6" id="KW-1185">Reference proteome</keyword>
<dbReference type="PRINTS" id="PR01415">
    <property type="entry name" value="ANKYRIN"/>
</dbReference>
<dbReference type="PROSITE" id="PS50297">
    <property type="entry name" value="ANK_REP_REGION"/>
    <property type="match status" value="3"/>
</dbReference>
<feature type="compositionally biased region" description="Polar residues" evidence="4">
    <location>
        <begin position="209"/>
        <end position="220"/>
    </location>
</feature>
<dbReference type="InterPro" id="IPR051165">
    <property type="entry name" value="Multifunctional_ANK_Repeat"/>
</dbReference>
<dbReference type="InterPro" id="IPR036770">
    <property type="entry name" value="Ankyrin_rpt-contain_sf"/>
</dbReference>
<dbReference type="Pfam" id="PF00023">
    <property type="entry name" value="Ank"/>
    <property type="match status" value="1"/>
</dbReference>
<dbReference type="InterPro" id="IPR002110">
    <property type="entry name" value="Ankyrin_rpt"/>
</dbReference>
<dbReference type="PROSITE" id="PS50088">
    <property type="entry name" value="ANK_REPEAT"/>
    <property type="match status" value="3"/>
</dbReference>
<feature type="repeat" description="ANK" evidence="3">
    <location>
        <begin position="1"/>
        <end position="33"/>
    </location>
</feature>
<dbReference type="Pfam" id="PF12796">
    <property type="entry name" value="Ank_2"/>
    <property type="match status" value="1"/>
</dbReference>
<feature type="repeat" description="ANK" evidence="3">
    <location>
        <begin position="34"/>
        <end position="66"/>
    </location>
</feature>
<organism evidence="5 6">
    <name type="scientific">Xenotaenia resolanae</name>
    <dbReference type="NCBI Taxonomy" id="208358"/>
    <lineage>
        <taxon>Eukaryota</taxon>
        <taxon>Metazoa</taxon>
        <taxon>Chordata</taxon>
        <taxon>Craniata</taxon>
        <taxon>Vertebrata</taxon>
        <taxon>Euteleostomi</taxon>
        <taxon>Actinopterygii</taxon>
        <taxon>Neopterygii</taxon>
        <taxon>Teleostei</taxon>
        <taxon>Neoteleostei</taxon>
        <taxon>Acanthomorphata</taxon>
        <taxon>Ovalentaria</taxon>
        <taxon>Atherinomorphae</taxon>
        <taxon>Cyprinodontiformes</taxon>
        <taxon>Goodeidae</taxon>
        <taxon>Xenotaenia</taxon>
    </lineage>
</organism>
<dbReference type="EMBL" id="JAHRIM010071763">
    <property type="protein sequence ID" value="MEQ2273430.1"/>
    <property type="molecule type" value="Genomic_DNA"/>
</dbReference>
<dbReference type="Gene3D" id="1.25.40.20">
    <property type="entry name" value="Ankyrin repeat-containing domain"/>
    <property type="match status" value="1"/>
</dbReference>
<keyword evidence="2 3" id="KW-0040">ANK repeat</keyword>
<evidence type="ECO:0000256" key="2">
    <source>
        <dbReference type="ARBA" id="ARBA00023043"/>
    </source>
</evidence>
<reference evidence="5 6" key="1">
    <citation type="submission" date="2021-06" db="EMBL/GenBank/DDBJ databases">
        <authorList>
            <person name="Palmer J.M."/>
        </authorList>
    </citation>
    <scope>NUCLEOTIDE SEQUENCE [LARGE SCALE GENOMIC DNA]</scope>
    <source>
        <strain evidence="5 6">XR_2019</strain>
        <tissue evidence="5">Muscle</tissue>
    </source>
</reference>
<dbReference type="SUPFAM" id="SSF48403">
    <property type="entry name" value="Ankyrin repeat"/>
    <property type="match status" value="1"/>
</dbReference>
<evidence type="ECO:0000256" key="1">
    <source>
        <dbReference type="ARBA" id="ARBA00022737"/>
    </source>
</evidence>
<accession>A0ABV0WUX8</accession>
<comment type="caution">
    <text evidence="5">The sequence shown here is derived from an EMBL/GenBank/DDBJ whole genome shotgun (WGS) entry which is preliminary data.</text>
</comment>
<evidence type="ECO:0000313" key="6">
    <source>
        <dbReference type="Proteomes" id="UP001444071"/>
    </source>
</evidence>
<evidence type="ECO:0000256" key="4">
    <source>
        <dbReference type="SAM" id="MobiDB-lite"/>
    </source>
</evidence>
<dbReference type="PANTHER" id="PTHR24123">
    <property type="entry name" value="ANKYRIN REPEAT-CONTAINING"/>
    <property type="match status" value="1"/>
</dbReference>
<name>A0ABV0WUX8_9TELE</name>
<gene>
    <name evidence="5" type="ORF">XENORESO_004027</name>
</gene>
<sequence>SGLMPLHLAAQEDRVNVAEVLLNHGADVNPQTKMGYTPLHVACHYGNPKMANFLLQNHAKVNAKTKNGYTPLHQAAQQGHTHIINLLLQHGASANELTVNGNTALSVARRLGYISVVDTLRPMTDENLSAMSASEKHKINIPETINEFLDMSDDEGEDAMTGDMDKYLRPQDLKELGDDSLPQEGYMGFSIGARSASDLCDLIQTQARTTKQPENNISRVQTRHEHPEQDLEYTPETVAKKLQQGCIESVPKRCLLDAGK</sequence>
<feature type="region of interest" description="Disordered" evidence="4">
    <location>
        <begin position="209"/>
        <end position="231"/>
    </location>
</feature>
<proteinExistence type="predicted"/>